<keyword evidence="3" id="KW-1185">Reference proteome</keyword>
<dbReference type="AlphaFoldDB" id="A0A5B7FYQ2"/>
<dbReference type="EMBL" id="VSRR010009223">
    <property type="protein sequence ID" value="MPC49998.1"/>
    <property type="molecule type" value="Genomic_DNA"/>
</dbReference>
<feature type="region of interest" description="Disordered" evidence="1">
    <location>
        <begin position="44"/>
        <end position="77"/>
    </location>
</feature>
<accession>A0A5B7FYQ2</accession>
<protein>
    <submittedName>
        <fullName evidence="2">Uncharacterized protein</fullName>
    </submittedName>
</protein>
<proteinExistence type="predicted"/>
<name>A0A5B7FYQ2_PORTR</name>
<reference evidence="2 3" key="1">
    <citation type="submission" date="2019-05" db="EMBL/GenBank/DDBJ databases">
        <title>Another draft genome of Portunus trituberculatus and its Hox gene families provides insights of decapod evolution.</title>
        <authorList>
            <person name="Jeong J.-H."/>
            <person name="Song I."/>
            <person name="Kim S."/>
            <person name="Choi T."/>
            <person name="Kim D."/>
            <person name="Ryu S."/>
            <person name="Kim W."/>
        </authorList>
    </citation>
    <scope>NUCLEOTIDE SEQUENCE [LARGE SCALE GENOMIC DNA]</scope>
    <source>
        <tissue evidence="2">Muscle</tissue>
    </source>
</reference>
<evidence type="ECO:0000313" key="2">
    <source>
        <dbReference type="EMBL" id="MPC49998.1"/>
    </source>
</evidence>
<organism evidence="2 3">
    <name type="scientific">Portunus trituberculatus</name>
    <name type="common">Swimming crab</name>
    <name type="synonym">Neptunus trituberculatus</name>
    <dbReference type="NCBI Taxonomy" id="210409"/>
    <lineage>
        <taxon>Eukaryota</taxon>
        <taxon>Metazoa</taxon>
        <taxon>Ecdysozoa</taxon>
        <taxon>Arthropoda</taxon>
        <taxon>Crustacea</taxon>
        <taxon>Multicrustacea</taxon>
        <taxon>Malacostraca</taxon>
        <taxon>Eumalacostraca</taxon>
        <taxon>Eucarida</taxon>
        <taxon>Decapoda</taxon>
        <taxon>Pleocyemata</taxon>
        <taxon>Brachyura</taxon>
        <taxon>Eubrachyura</taxon>
        <taxon>Portunoidea</taxon>
        <taxon>Portunidae</taxon>
        <taxon>Portuninae</taxon>
        <taxon>Portunus</taxon>
    </lineage>
</organism>
<comment type="caution">
    <text evidence="2">The sequence shown here is derived from an EMBL/GenBank/DDBJ whole genome shotgun (WGS) entry which is preliminary data.</text>
</comment>
<dbReference type="Proteomes" id="UP000324222">
    <property type="component" value="Unassembled WGS sequence"/>
</dbReference>
<sequence>MLGVLPRPLPQLFVRSRGLLAGLTVSHPSAAWSKVPGSVGTYMPRGAAPHVSSLRPSSSRNRLEENRTLKRRASARGSTLFPARTQNGTLELLGGKLVVAFA</sequence>
<evidence type="ECO:0000313" key="3">
    <source>
        <dbReference type="Proteomes" id="UP000324222"/>
    </source>
</evidence>
<gene>
    <name evidence="2" type="ORF">E2C01_043815</name>
</gene>
<evidence type="ECO:0000256" key="1">
    <source>
        <dbReference type="SAM" id="MobiDB-lite"/>
    </source>
</evidence>